<sequence>MAELVRTKDWSHTPLGPIDQWPQSLKTTVSLCLASNFPINVIWGDENIQIYNDGYRTVCGEAHPRALGEDYSVTWSSAWPAIGEPFRQARQGNTSFLENQRMFLTRNGYLEETFFTFSLSPIRDETGEIGGLFHPVTETTATMLSERRTRALRDLNASLALAEDMDDLSQRIVEVLAQFEFDLPLLLLYHLSPDGSSYGLAAQYGLPSRRLASMATIDAHSNAPWPMKRALATGGPLGVNGLSEFFEGAGPYDEPSDRALLLPIAVPGLDLPPVFVVAGASPRLPFDDTYMGFYELLATAISAAVSAVRARSDERRRAEALAEIDRSKTMFFSNVSHEFRTPLTLMLGPLADVLQQPDGLSVDDRQRIVVAQRNGQRLLKLVNTLLDFSRIEAQRVQASFEPVDIGSLTAELASNFRSAIEQAGLRLVIDVADLPQPVYLDRDLWEKIVLNLLSNAFKFTFQGEIRISVRPSDDGERAEIEIRDTGTGIAAEELPRLFERFHRIEGAKGRSFEGSGIGLALVQELVHLQGGEIRAESRLGEGTSFSISMSFGKGHIPPEQMRMSQPVENNTGRRRAFVDEAMSWLTTSAAAGAALISPAGSTEMAETLAPTGHVLLADDNADMRAYVERLLSTSGFTVETAADGEAALNAARLRRPDLIVSDVMMPGLDGFGLLSRIRADDDLRDLPLILLSARAGEEARLEGIRAGADDYLVKPFSARELVGRISASIRLSRDRREALLKENAARLEELNADLERRVLEHSRERGRTWKYSPDLLSVIDCQTGLFEKTNPAWEKTLGLQEELLLGTPLRALLHPDDVVASETAFQAAQTGVPVLHFENRCRTREGDHRWLSWVAVVVDDKLYSSARDVTEQRRRDDELRKTQETLRQAQKMEVIGQLTGGVAHDFNNLLMVISGGLDVLDKRDDPARRERIKSGMLQAVNRGASLTRQLLTFARRQPLKPQPIDLRHQISEMRELLDRTLSGDISIDVDVDMGVWPVQADPAELELVLLNLCVNARDAMPDGGTIIISASNSVVDASGQRGDVVKITVADSGMGMQPEVLKRVFEPFFTTKDIGKGSGLGLAQVYGFVEASGGSVEINSEPGVGTAVDLWLPRSIEASLEATSNHSSRAQGDADRSVAGKILVVEDDDSVAMLVNDMLDQLGYSVTRVDGAAAALSVLASDAEPDLMFSDIMMPGGINGVDLAREVKQRHPRLPILLTSGYADVLKSAATAEGVEILPKPYSLRQLSEALRATIPDARE</sequence>
<dbReference type="InterPro" id="IPR004358">
    <property type="entry name" value="Sig_transdc_His_kin-like_C"/>
</dbReference>
<dbReference type="CDD" id="cd16922">
    <property type="entry name" value="HATPase_EvgS-ArcB-TorS-like"/>
    <property type="match status" value="1"/>
</dbReference>
<dbReference type="Gene3D" id="1.10.287.130">
    <property type="match status" value="2"/>
</dbReference>
<dbReference type="Pfam" id="PF00072">
    <property type="entry name" value="Response_reg"/>
    <property type="match status" value="2"/>
</dbReference>
<evidence type="ECO:0000256" key="1">
    <source>
        <dbReference type="ARBA" id="ARBA00000085"/>
    </source>
</evidence>
<dbReference type="Gene3D" id="3.30.450.20">
    <property type="entry name" value="PAS domain"/>
    <property type="match status" value="2"/>
</dbReference>
<dbReference type="InterPro" id="IPR036890">
    <property type="entry name" value="HATPase_C_sf"/>
</dbReference>
<feature type="domain" description="Response regulatory" evidence="9">
    <location>
        <begin position="1141"/>
        <end position="1255"/>
    </location>
</feature>
<name>A0A068SSV0_NEOGA</name>
<dbReference type="Pfam" id="PF02518">
    <property type="entry name" value="HATPase_c"/>
    <property type="match status" value="2"/>
</dbReference>
<dbReference type="NCBIfam" id="TIGR00229">
    <property type="entry name" value="sensory_box"/>
    <property type="match status" value="1"/>
</dbReference>
<protein>
    <recommendedName>
        <fullName evidence="2">histidine kinase</fullName>
        <ecNumber evidence="2">2.7.13.3</ecNumber>
    </recommendedName>
</protein>
<evidence type="ECO:0000256" key="2">
    <source>
        <dbReference type="ARBA" id="ARBA00012438"/>
    </source>
</evidence>
<dbReference type="SUPFAM" id="SSF55781">
    <property type="entry name" value="GAF domain-like"/>
    <property type="match status" value="1"/>
</dbReference>
<dbReference type="Proteomes" id="UP000028181">
    <property type="component" value="Chromosome I"/>
</dbReference>
<reference evidence="11" key="1">
    <citation type="journal article" date="2014" name="BMC Genomics">
        <title>Genome sequencing of two Neorhizobium galegae strains reveals a noeT gene responsible for the unusual acetylation of the nodulation factors.</title>
        <authorList>
            <person name="Osterman J."/>
            <person name="Marsh J."/>
            <person name="Laine P.K."/>
            <person name="Zeng Z."/>
            <person name="Alatalo E."/>
            <person name="Sullivan J.T."/>
            <person name="Young J.P."/>
            <person name="Thomas-Oates J."/>
            <person name="Paulin L."/>
            <person name="Lindstrom K."/>
        </authorList>
    </citation>
    <scope>NUCLEOTIDE SEQUENCE [LARGE SCALE GENOMIC DNA]</scope>
    <source>
        <strain evidence="11">HAMBI 540</strain>
    </source>
</reference>
<dbReference type="InterPro" id="IPR011006">
    <property type="entry name" value="CheY-like_superfamily"/>
</dbReference>
<feature type="modified residue" description="4-aspartylphosphate" evidence="6">
    <location>
        <position position="1191"/>
    </location>
</feature>
<dbReference type="InterPro" id="IPR003661">
    <property type="entry name" value="HisK_dim/P_dom"/>
</dbReference>
<evidence type="ECO:0000256" key="4">
    <source>
        <dbReference type="ARBA" id="ARBA00022679"/>
    </source>
</evidence>
<dbReference type="PANTHER" id="PTHR43547">
    <property type="entry name" value="TWO-COMPONENT HISTIDINE KINASE"/>
    <property type="match status" value="1"/>
</dbReference>
<dbReference type="SUPFAM" id="SSF47384">
    <property type="entry name" value="Homodimeric domain of signal transducing histidine kinase"/>
    <property type="match status" value="2"/>
</dbReference>
<dbReference type="PROSITE" id="PS50110">
    <property type="entry name" value="RESPONSE_REGULATORY"/>
    <property type="match status" value="2"/>
</dbReference>
<evidence type="ECO:0000313" key="11">
    <source>
        <dbReference type="Proteomes" id="UP000028181"/>
    </source>
</evidence>
<dbReference type="eggNOG" id="COG4191">
    <property type="taxonomic scope" value="Bacteria"/>
</dbReference>
<dbReference type="PROSITE" id="PS50109">
    <property type="entry name" value="HIS_KIN"/>
    <property type="match status" value="2"/>
</dbReference>
<dbReference type="InterPro" id="IPR000014">
    <property type="entry name" value="PAS"/>
</dbReference>
<dbReference type="GO" id="GO:0000155">
    <property type="term" value="F:phosphorelay sensor kinase activity"/>
    <property type="evidence" value="ECO:0007669"/>
    <property type="project" value="InterPro"/>
</dbReference>
<dbReference type="PATRIC" id="fig|1028800.3.peg.2011"/>
<evidence type="ECO:0000259" key="8">
    <source>
        <dbReference type="PROSITE" id="PS50109"/>
    </source>
</evidence>
<dbReference type="CDD" id="cd00082">
    <property type="entry name" value="HisKA"/>
    <property type="match status" value="2"/>
</dbReference>
<dbReference type="AlphaFoldDB" id="A0A068SSV0"/>
<feature type="domain" description="Histidine kinase" evidence="8">
    <location>
        <begin position="901"/>
        <end position="1116"/>
    </location>
</feature>
<dbReference type="EMBL" id="HG938353">
    <property type="protein sequence ID" value="CDN48165.1"/>
    <property type="molecule type" value="Genomic_DNA"/>
</dbReference>
<feature type="domain" description="Histidine kinase" evidence="8">
    <location>
        <begin position="334"/>
        <end position="553"/>
    </location>
</feature>
<comment type="catalytic activity">
    <reaction evidence="1">
        <text>ATP + protein L-histidine = ADP + protein N-phospho-L-histidine.</text>
        <dbReference type="EC" id="2.7.13.3"/>
    </reaction>
</comment>
<dbReference type="CDD" id="cd17574">
    <property type="entry name" value="REC_OmpR"/>
    <property type="match status" value="1"/>
</dbReference>
<dbReference type="Pfam" id="PF00512">
    <property type="entry name" value="HisKA"/>
    <property type="match status" value="1"/>
</dbReference>
<feature type="modified residue" description="4-aspartylphosphate" evidence="6">
    <location>
        <position position="662"/>
    </location>
</feature>
<dbReference type="Pfam" id="PF08447">
    <property type="entry name" value="PAS_3"/>
    <property type="match status" value="1"/>
</dbReference>
<keyword evidence="4" id="KW-0808">Transferase</keyword>
<dbReference type="InterPro" id="IPR035965">
    <property type="entry name" value="PAS-like_dom_sf"/>
</dbReference>
<dbReference type="EC" id="2.7.13.3" evidence="2"/>
<keyword evidence="3 6" id="KW-0597">Phosphoprotein</keyword>
<keyword evidence="7" id="KW-0175">Coiled coil</keyword>
<dbReference type="InterPro" id="IPR036097">
    <property type="entry name" value="HisK_dim/P_sf"/>
</dbReference>
<dbReference type="Gene3D" id="3.40.50.2300">
    <property type="match status" value="2"/>
</dbReference>
<dbReference type="SUPFAM" id="SSF55785">
    <property type="entry name" value="PYP-like sensor domain (PAS domain)"/>
    <property type="match status" value="2"/>
</dbReference>
<feature type="domain" description="Response regulatory" evidence="9">
    <location>
        <begin position="613"/>
        <end position="729"/>
    </location>
</feature>
<dbReference type="eggNOG" id="COG2205">
    <property type="taxonomic scope" value="Bacteria"/>
</dbReference>
<feature type="coiled-coil region" evidence="7">
    <location>
        <begin position="737"/>
        <end position="764"/>
    </location>
</feature>
<dbReference type="SUPFAM" id="SSF52172">
    <property type="entry name" value="CheY-like"/>
    <property type="match status" value="2"/>
</dbReference>
<dbReference type="SMART" id="SM00448">
    <property type="entry name" value="REC"/>
    <property type="match status" value="2"/>
</dbReference>
<dbReference type="Gene3D" id="3.30.565.10">
    <property type="entry name" value="Histidine kinase-like ATPase, C-terminal domain"/>
    <property type="match status" value="2"/>
</dbReference>
<dbReference type="HOGENOM" id="CLU_000445_82_0_5"/>
<keyword evidence="5 10" id="KW-0418">Kinase</keyword>
<organism evidence="10 11">
    <name type="scientific">Neorhizobium galegae bv. orientalis str. HAMBI 540</name>
    <dbReference type="NCBI Taxonomy" id="1028800"/>
    <lineage>
        <taxon>Bacteria</taxon>
        <taxon>Pseudomonadati</taxon>
        <taxon>Pseudomonadota</taxon>
        <taxon>Alphaproteobacteria</taxon>
        <taxon>Hyphomicrobiales</taxon>
        <taxon>Rhizobiaceae</taxon>
        <taxon>Rhizobium/Agrobacterium group</taxon>
        <taxon>Neorhizobium</taxon>
    </lineage>
</organism>
<dbReference type="SMART" id="SM00091">
    <property type="entry name" value="PAS"/>
    <property type="match status" value="1"/>
</dbReference>
<dbReference type="CDD" id="cd00130">
    <property type="entry name" value="PAS"/>
    <property type="match status" value="1"/>
</dbReference>
<dbReference type="SMART" id="SM00388">
    <property type="entry name" value="HisKA"/>
    <property type="match status" value="2"/>
</dbReference>
<evidence type="ECO:0000259" key="9">
    <source>
        <dbReference type="PROSITE" id="PS50110"/>
    </source>
</evidence>
<proteinExistence type="predicted"/>
<evidence type="ECO:0000256" key="6">
    <source>
        <dbReference type="PROSITE-ProRule" id="PRU00169"/>
    </source>
</evidence>
<dbReference type="eggNOG" id="COG0745">
    <property type="taxonomic scope" value="Bacteria"/>
</dbReference>
<dbReference type="PANTHER" id="PTHR43547:SF2">
    <property type="entry name" value="HYBRID SIGNAL TRANSDUCTION HISTIDINE KINASE C"/>
    <property type="match status" value="1"/>
</dbReference>
<keyword evidence="11" id="KW-1185">Reference proteome</keyword>
<dbReference type="InterPro" id="IPR013655">
    <property type="entry name" value="PAS_fold_3"/>
</dbReference>
<dbReference type="PRINTS" id="PR00344">
    <property type="entry name" value="BCTRLSENSOR"/>
</dbReference>
<evidence type="ECO:0000313" key="10">
    <source>
        <dbReference type="EMBL" id="CDN48165.1"/>
    </source>
</evidence>
<dbReference type="SMART" id="SM00387">
    <property type="entry name" value="HATPase_c"/>
    <property type="match status" value="2"/>
</dbReference>
<dbReference type="InterPro" id="IPR003594">
    <property type="entry name" value="HATPase_dom"/>
</dbReference>
<evidence type="ECO:0000256" key="5">
    <source>
        <dbReference type="ARBA" id="ARBA00022777"/>
    </source>
</evidence>
<accession>A0A068SSV0</accession>
<dbReference type="KEGG" id="ngg:RG540_CH19960"/>
<dbReference type="InterPro" id="IPR005467">
    <property type="entry name" value="His_kinase_dom"/>
</dbReference>
<dbReference type="FunFam" id="3.30.565.10:FF:000006">
    <property type="entry name" value="Sensor histidine kinase WalK"/>
    <property type="match status" value="1"/>
</dbReference>
<dbReference type="SUPFAM" id="SSF55874">
    <property type="entry name" value="ATPase domain of HSP90 chaperone/DNA topoisomerase II/histidine kinase"/>
    <property type="match status" value="2"/>
</dbReference>
<evidence type="ECO:0000256" key="7">
    <source>
        <dbReference type="SAM" id="Coils"/>
    </source>
</evidence>
<dbReference type="InterPro" id="IPR001789">
    <property type="entry name" value="Sig_transdc_resp-reg_receiver"/>
</dbReference>
<gene>
    <name evidence="10" type="ORF">RG540_CH19960</name>
</gene>
<dbReference type="FunFam" id="1.10.287.130:FF:000045">
    <property type="entry name" value="Two-component system sensor histidine kinase/response regulator"/>
    <property type="match status" value="1"/>
</dbReference>
<evidence type="ECO:0000256" key="3">
    <source>
        <dbReference type="ARBA" id="ARBA00022553"/>
    </source>
</evidence>